<dbReference type="NCBIfam" id="TIGR02385">
    <property type="entry name" value="RelE_StbE"/>
    <property type="match status" value="1"/>
</dbReference>
<keyword evidence="2" id="KW-1277">Toxin-antitoxin system</keyword>
<dbReference type="InterPro" id="IPR051803">
    <property type="entry name" value="TA_system_RelE-like_toxin"/>
</dbReference>
<dbReference type="AlphaFoldDB" id="A0A450SVS8"/>
<dbReference type="EMBL" id="CAADFD010000039">
    <property type="protein sequence ID" value="VFJ58094.1"/>
    <property type="molecule type" value="Genomic_DNA"/>
</dbReference>
<evidence type="ECO:0000313" key="4">
    <source>
        <dbReference type="EMBL" id="VFJ58094.1"/>
    </source>
</evidence>
<dbReference type="EMBL" id="CAADEW010000045">
    <property type="protein sequence ID" value="VFJ53959.1"/>
    <property type="molecule type" value="Genomic_DNA"/>
</dbReference>
<comment type="similarity">
    <text evidence="1">Belongs to the RelE toxin family.</text>
</comment>
<name>A0A450SVS8_9GAMM</name>
<evidence type="ECO:0000256" key="1">
    <source>
        <dbReference type="ARBA" id="ARBA00006226"/>
    </source>
</evidence>
<evidence type="ECO:0000313" key="3">
    <source>
        <dbReference type="EMBL" id="VFJ53959.1"/>
    </source>
</evidence>
<evidence type="ECO:0000256" key="2">
    <source>
        <dbReference type="ARBA" id="ARBA00022649"/>
    </source>
</evidence>
<gene>
    <name evidence="3" type="ORF">BECKFW1821A_GA0114235_104517</name>
    <name evidence="4" type="ORF">BECKFW1821B_GA0114236_103912</name>
</gene>
<dbReference type="InterPro" id="IPR035093">
    <property type="entry name" value="RelE/ParE_toxin_dom_sf"/>
</dbReference>
<dbReference type="InterPro" id="IPR007712">
    <property type="entry name" value="RelE/ParE_toxin"/>
</dbReference>
<sequence>MVIKWSKRARADIRDLKAYIAKDSPYYARRFTERIIASVENLETFPKMGRLVPEAKGRKDVRELIYQGYRIIYLTQPKQVFIVTILHGSRNLERQGNKPWNDD</sequence>
<dbReference type="PANTHER" id="PTHR33755:SF5">
    <property type="entry name" value="TYPE II TOXIN-ANTITOXIN SYSTEM RELE_PARE FAMILY TOXIN"/>
    <property type="match status" value="1"/>
</dbReference>
<protein>
    <submittedName>
        <fullName evidence="4">Addiction module toxin, RelE/StbE family</fullName>
    </submittedName>
</protein>
<dbReference type="Pfam" id="PF05016">
    <property type="entry name" value="ParE_toxin"/>
    <property type="match status" value="1"/>
</dbReference>
<accession>A0A450SVS8</accession>
<dbReference type="SUPFAM" id="SSF143011">
    <property type="entry name" value="RelE-like"/>
    <property type="match status" value="1"/>
</dbReference>
<dbReference type="Gene3D" id="3.30.2310.20">
    <property type="entry name" value="RelE-like"/>
    <property type="match status" value="1"/>
</dbReference>
<reference evidence="4" key="1">
    <citation type="submission" date="2019-02" db="EMBL/GenBank/DDBJ databases">
        <authorList>
            <person name="Gruber-Vodicka R. H."/>
            <person name="Seah K. B. B."/>
        </authorList>
    </citation>
    <scope>NUCLEOTIDE SEQUENCE</scope>
    <source>
        <strain evidence="4">BECK_BZ106</strain>
        <strain evidence="3">BECK_BZ15</strain>
    </source>
</reference>
<proteinExistence type="inferred from homology"/>
<organism evidence="4">
    <name type="scientific">Candidatus Kentrum sp. FW</name>
    <dbReference type="NCBI Taxonomy" id="2126338"/>
    <lineage>
        <taxon>Bacteria</taxon>
        <taxon>Pseudomonadati</taxon>
        <taxon>Pseudomonadota</taxon>
        <taxon>Gammaproteobacteria</taxon>
        <taxon>Candidatus Kentrum</taxon>
    </lineage>
</organism>
<dbReference type="PANTHER" id="PTHR33755">
    <property type="entry name" value="TOXIN PARE1-RELATED"/>
    <property type="match status" value="1"/>
</dbReference>